<feature type="domain" description="Mandelate racemase/muconate lactonizing enzyme C-terminal" evidence="8">
    <location>
        <begin position="129"/>
        <end position="220"/>
    </location>
</feature>
<dbReference type="GO" id="GO:0046872">
    <property type="term" value="F:metal ion binding"/>
    <property type="evidence" value="ECO:0007669"/>
    <property type="project" value="UniProtKB-KW"/>
</dbReference>
<gene>
    <name evidence="9" type="ORF">SAMN04488244_102108</name>
</gene>
<dbReference type="EMBL" id="FNVG01000002">
    <property type="protein sequence ID" value="SEF57287.1"/>
    <property type="molecule type" value="Genomic_DNA"/>
</dbReference>
<dbReference type="InterPro" id="IPR029065">
    <property type="entry name" value="Enolase_C-like"/>
</dbReference>
<dbReference type="Gene3D" id="3.20.20.120">
    <property type="entry name" value="Enolase-like C-terminal domain"/>
    <property type="match status" value="1"/>
</dbReference>
<keyword evidence="4 7" id="KW-0413">Isomerase</keyword>
<dbReference type="AlphaFoldDB" id="A0A1H5T5L4"/>
<accession>A0A1H5T5L4</accession>
<dbReference type="SFLD" id="SFLDG00180">
    <property type="entry name" value="muconate_cycloisomerase"/>
    <property type="match status" value="1"/>
</dbReference>
<dbReference type="Pfam" id="PF02746">
    <property type="entry name" value="MR_MLE_N"/>
    <property type="match status" value="1"/>
</dbReference>
<name>A0A1H5T5L4_9VIBR</name>
<organism evidence="9 10">
    <name type="scientific">Vibrio hangzhouensis</name>
    <dbReference type="NCBI Taxonomy" id="462991"/>
    <lineage>
        <taxon>Bacteria</taxon>
        <taxon>Pseudomonadati</taxon>
        <taxon>Pseudomonadota</taxon>
        <taxon>Gammaproteobacteria</taxon>
        <taxon>Vibrionales</taxon>
        <taxon>Vibrionaceae</taxon>
        <taxon>Vibrio</taxon>
    </lineage>
</organism>
<dbReference type="InterPro" id="IPR013341">
    <property type="entry name" value="Mandelate_racemase_N_dom"/>
</dbReference>
<sequence>MKIRFYTQSWPIRGSFTISRGSRTQADVVIVELEKRGVVGRGECVPYSRYGESVTSVLSQLEALVPLLEAGLDRFSIQEILPAGAARNAVDCALWDLECKAAGVSIWQRLRRYPPQPLVSAYTLSLDSPDMMEQAARDNVQFPILKLKMGGEGDLERVAAVRRGAPTAKIILDANESWTPELYQELVPELVKLNVAMIEQPLPAGDDEVLAELPHPIPLCADESCHDRKSLPALRGRYEMVNIKMDKTGGLTEALSLKYEARKEGFQVMVGCMLATSLAMAPAFVVAQGAQVVDLDGPLLLDKDRENGFKFIQQAMQPFRPQLWG</sequence>
<dbReference type="NCBIfam" id="NF011708">
    <property type="entry name" value="PRK15129.1"/>
    <property type="match status" value="1"/>
</dbReference>
<evidence type="ECO:0000256" key="1">
    <source>
        <dbReference type="ARBA" id="ARBA00008031"/>
    </source>
</evidence>
<keyword evidence="3 6" id="KW-0460">Magnesium</keyword>
<dbReference type="InterPro" id="IPR029017">
    <property type="entry name" value="Enolase-like_N"/>
</dbReference>
<feature type="binding site" evidence="6">
    <location>
        <position position="173"/>
    </location>
    <ligand>
        <name>Mg(2+)</name>
        <dbReference type="ChEBI" id="CHEBI:18420"/>
    </ligand>
</feature>
<evidence type="ECO:0000313" key="9">
    <source>
        <dbReference type="EMBL" id="SEF57287.1"/>
    </source>
</evidence>
<evidence type="ECO:0000256" key="4">
    <source>
        <dbReference type="ARBA" id="ARBA00023235"/>
    </source>
</evidence>
<keyword evidence="10" id="KW-1185">Reference proteome</keyword>
<dbReference type="OrthoDB" id="9782675at2"/>
<dbReference type="NCBIfam" id="NF042940">
    <property type="entry name" value="racemase_DgcA"/>
    <property type="match status" value="1"/>
</dbReference>
<evidence type="ECO:0000313" key="10">
    <source>
        <dbReference type="Proteomes" id="UP000236721"/>
    </source>
</evidence>
<dbReference type="SUPFAM" id="SSF51604">
    <property type="entry name" value="Enolase C-terminal domain-like"/>
    <property type="match status" value="1"/>
</dbReference>
<dbReference type="InterPro" id="IPR013342">
    <property type="entry name" value="Mandelate_racemase_C"/>
</dbReference>
<dbReference type="PANTHER" id="PTHR48080">
    <property type="entry name" value="D-GALACTONATE DEHYDRATASE-RELATED"/>
    <property type="match status" value="1"/>
</dbReference>
<protein>
    <recommendedName>
        <fullName evidence="7">Dipeptide epimerase</fullName>
        <ecNumber evidence="7">5.1.1.-</ecNumber>
    </recommendedName>
</protein>
<dbReference type="EC" id="5.1.1.-" evidence="7"/>
<keyword evidence="2 6" id="KW-0479">Metal-binding</keyword>
<reference evidence="10" key="1">
    <citation type="submission" date="2016-10" db="EMBL/GenBank/DDBJ databases">
        <authorList>
            <person name="Varghese N."/>
            <person name="Submissions S."/>
        </authorList>
    </citation>
    <scope>NUCLEOTIDE SEQUENCE [LARGE SCALE GENOMIC DNA]</scope>
    <source>
        <strain evidence="10">CGMCC 1.7062</strain>
    </source>
</reference>
<dbReference type="CDD" id="cd03319">
    <property type="entry name" value="L-Ala-DL-Glu_epimerase"/>
    <property type="match status" value="1"/>
</dbReference>
<feature type="active site" description="Proton acceptor; specific for (S)-substrate epimerization" evidence="5">
    <location>
        <position position="244"/>
    </location>
</feature>
<dbReference type="Proteomes" id="UP000236721">
    <property type="component" value="Unassembled WGS sequence"/>
</dbReference>
<dbReference type="SFLD" id="SFLDF00010">
    <property type="entry name" value="dipeptide_epimerase"/>
    <property type="match status" value="1"/>
</dbReference>
<dbReference type="InterPro" id="IPR034603">
    <property type="entry name" value="Dipeptide_epimerase"/>
</dbReference>
<dbReference type="SFLD" id="SFLDS00001">
    <property type="entry name" value="Enolase"/>
    <property type="match status" value="1"/>
</dbReference>
<evidence type="ECO:0000256" key="7">
    <source>
        <dbReference type="RuleBase" id="RU366006"/>
    </source>
</evidence>
<dbReference type="InterPro" id="IPR034593">
    <property type="entry name" value="DgoD-like"/>
</dbReference>
<feature type="binding site" evidence="6">
    <location>
        <position position="222"/>
    </location>
    <ligand>
        <name>Mg(2+)</name>
        <dbReference type="ChEBI" id="CHEBI:18420"/>
    </ligand>
</feature>
<dbReference type="Gene3D" id="3.30.390.10">
    <property type="entry name" value="Enolase-like, N-terminal domain"/>
    <property type="match status" value="1"/>
</dbReference>
<evidence type="ECO:0000256" key="6">
    <source>
        <dbReference type="PIRSR" id="PIRSR634603-3"/>
    </source>
</evidence>
<evidence type="ECO:0000256" key="3">
    <source>
        <dbReference type="ARBA" id="ARBA00022842"/>
    </source>
</evidence>
<comment type="similarity">
    <text evidence="1 7">Belongs to the mandelate racemase/muconate lactonizing enzyme family.</text>
</comment>
<comment type="cofactor">
    <cofactor evidence="6 7">
        <name>Mg(2+)</name>
        <dbReference type="ChEBI" id="CHEBI:18420"/>
    </cofactor>
    <text evidence="6 7">Binds 1 Mg(2+) ion per subunit.</text>
</comment>
<evidence type="ECO:0000256" key="2">
    <source>
        <dbReference type="ARBA" id="ARBA00022723"/>
    </source>
</evidence>
<dbReference type="Pfam" id="PF13378">
    <property type="entry name" value="MR_MLE_C"/>
    <property type="match status" value="1"/>
</dbReference>
<feature type="binding site" evidence="6">
    <location>
        <position position="199"/>
    </location>
    <ligand>
        <name>Mg(2+)</name>
        <dbReference type="ChEBI" id="CHEBI:18420"/>
    </ligand>
</feature>
<dbReference type="GO" id="GO:0016855">
    <property type="term" value="F:racemase and epimerase activity, acting on amino acids and derivatives"/>
    <property type="evidence" value="ECO:0007669"/>
    <property type="project" value="UniProtKB-UniRule"/>
</dbReference>
<dbReference type="PANTHER" id="PTHR48080:SF3">
    <property type="entry name" value="ENOLASE SUPERFAMILY MEMBER DDB_G0284701"/>
    <property type="match status" value="1"/>
</dbReference>
<proteinExistence type="inferred from homology"/>
<evidence type="ECO:0000256" key="5">
    <source>
        <dbReference type="PIRSR" id="PIRSR634603-1"/>
    </source>
</evidence>
<dbReference type="InterPro" id="IPR036849">
    <property type="entry name" value="Enolase-like_C_sf"/>
</dbReference>
<dbReference type="SMART" id="SM00922">
    <property type="entry name" value="MR_MLE"/>
    <property type="match status" value="1"/>
</dbReference>
<evidence type="ECO:0000259" key="8">
    <source>
        <dbReference type="SMART" id="SM00922"/>
    </source>
</evidence>
<feature type="active site" description="Proton acceptor; specific for (R)-substrate epimerization" evidence="5">
    <location>
        <position position="148"/>
    </location>
</feature>
<dbReference type="RefSeq" id="WP_103878720.1">
    <property type="nucleotide sequence ID" value="NZ_FNVG01000002.1"/>
</dbReference>
<dbReference type="SUPFAM" id="SSF54826">
    <property type="entry name" value="Enolase N-terminal domain-like"/>
    <property type="match status" value="1"/>
</dbReference>